<dbReference type="RefSeq" id="WP_155585430.1">
    <property type="nucleotide sequence ID" value="NZ_JBHSTH010000037.1"/>
</dbReference>
<name>A0A6I3WJ25_9PSED</name>
<protein>
    <submittedName>
        <fullName evidence="1">Uncharacterized protein</fullName>
    </submittedName>
</protein>
<comment type="caution">
    <text evidence="1">The sequence shown here is derived from an EMBL/GenBank/DDBJ whole genome shotgun (WGS) entry which is preliminary data.</text>
</comment>
<evidence type="ECO:0000313" key="2">
    <source>
        <dbReference type="Proteomes" id="UP000438196"/>
    </source>
</evidence>
<dbReference type="Proteomes" id="UP000438196">
    <property type="component" value="Unassembled WGS sequence"/>
</dbReference>
<dbReference type="PROSITE" id="PS51257">
    <property type="entry name" value="PROKAR_LIPOPROTEIN"/>
    <property type="match status" value="1"/>
</dbReference>
<proteinExistence type="predicted"/>
<keyword evidence="2" id="KW-1185">Reference proteome</keyword>
<sequence length="45" mass="5219">MTRRWFFIWLLMGWLLAGSCSEGGEDLPDSEATPVWWKAGRQVYA</sequence>
<organism evidence="1 2">
    <name type="scientific">Pseudomonas spelaei</name>
    <dbReference type="NCBI Taxonomy" id="1055469"/>
    <lineage>
        <taxon>Bacteria</taxon>
        <taxon>Pseudomonadati</taxon>
        <taxon>Pseudomonadota</taxon>
        <taxon>Gammaproteobacteria</taxon>
        <taxon>Pseudomonadales</taxon>
        <taxon>Pseudomonadaceae</taxon>
        <taxon>Pseudomonas</taxon>
    </lineage>
</organism>
<gene>
    <name evidence="1" type="ORF">GNF76_23285</name>
</gene>
<dbReference type="AlphaFoldDB" id="A0A6I3WJ25"/>
<reference evidence="1 2" key="1">
    <citation type="submission" date="2019-11" db="EMBL/GenBank/DDBJ databases">
        <title>Pseudomonas karstica sp. nov. and Pseudomonas spelaei sp. nov. from karst caves.</title>
        <authorList>
            <person name="Zeman M."/>
        </authorList>
    </citation>
    <scope>NUCLEOTIDE SEQUENCE [LARGE SCALE GENOMIC DNA]</scope>
    <source>
        <strain evidence="1 2">CCM 7893</strain>
    </source>
</reference>
<evidence type="ECO:0000313" key="1">
    <source>
        <dbReference type="EMBL" id="MUF07279.1"/>
    </source>
</evidence>
<dbReference type="EMBL" id="WNNK01000023">
    <property type="protein sequence ID" value="MUF07279.1"/>
    <property type="molecule type" value="Genomic_DNA"/>
</dbReference>
<accession>A0A6I3WJ25</accession>